<reference evidence="2 3" key="1">
    <citation type="journal article" date="2023" name="Elife">
        <title>Identification of key yeast species and microbe-microbe interactions impacting larval growth of Drosophila in the wild.</title>
        <authorList>
            <person name="Mure A."/>
            <person name="Sugiura Y."/>
            <person name="Maeda R."/>
            <person name="Honda K."/>
            <person name="Sakurai N."/>
            <person name="Takahashi Y."/>
            <person name="Watada M."/>
            <person name="Katoh T."/>
            <person name="Gotoh A."/>
            <person name="Gotoh Y."/>
            <person name="Taniguchi I."/>
            <person name="Nakamura K."/>
            <person name="Hayashi T."/>
            <person name="Katayama T."/>
            <person name="Uemura T."/>
            <person name="Hattori Y."/>
        </authorList>
    </citation>
    <scope>NUCLEOTIDE SEQUENCE [LARGE SCALE GENOMIC DNA]</scope>
    <source>
        <strain evidence="2 3">SB-73</strain>
    </source>
</reference>
<organism evidence="2 3">
    <name type="scientific">Starmerella bacillaris</name>
    <name type="common">Yeast</name>
    <name type="synonym">Candida zemplinina</name>
    <dbReference type="NCBI Taxonomy" id="1247836"/>
    <lineage>
        <taxon>Eukaryota</taxon>
        <taxon>Fungi</taxon>
        <taxon>Dikarya</taxon>
        <taxon>Ascomycota</taxon>
        <taxon>Saccharomycotina</taxon>
        <taxon>Dipodascomycetes</taxon>
        <taxon>Dipodascales</taxon>
        <taxon>Trichomonascaceae</taxon>
        <taxon>Starmerella</taxon>
    </lineage>
</organism>
<keyword evidence="3" id="KW-1185">Reference proteome</keyword>
<name>A0AAV5RK07_STABA</name>
<feature type="region of interest" description="Disordered" evidence="1">
    <location>
        <begin position="76"/>
        <end position="153"/>
    </location>
</feature>
<evidence type="ECO:0000313" key="3">
    <source>
        <dbReference type="Proteomes" id="UP001362899"/>
    </source>
</evidence>
<feature type="compositionally biased region" description="Basic residues" evidence="1">
    <location>
        <begin position="130"/>
        <end position="153"/>
    </location>
</feature>
<dbReference type="AlphaFoldDB" id="A0AAV5RK07"/>
<evidence type="ECO:0000313" key="2">
    <source>
        <dbReference type="EMBL" id="GMM51402.1"/>
    </source>
</evidence>
<dbReference type="Proteomes" id="UP001362899">
    <property type="component" value="Unassembled WGS sequence"/>
</dbReference>
<proteinExistence type="predicted"/>
<comment type="caution">
    <text evidence="2">The sequence shown here is derived from an EMBL/GenBank/DDBJ whole genome shotgun (WGS) entry which is preliminary data.</text>
</comment>
<protein>
    <submittedName>
        <fullName evidence="2">Uncharacterized protein</fullName>
    </submittedName>
</protein>
<gene>
    <name evidence="2" type="ORF">DASB73_023600</name>
</gene>
<dbReference type="EMBL" id="BTGC01000005">
    <property type="protein sequence ID" value="GMM51402.1"/>
    <property type="molecule type" value="Genomic_DNA"/>
</dbReference>
<feature type="compositionally biased region" description="Basic and acidic residues" evidence="1">
    <location>
        <begin position="81"/>
        <end position="92"/>
    </location>
</feature>
<evidence type="ECO:0000256" key="1">
    <source>
        <dbReference type="SAM" id="MobiDB-lite"/>
    </source>
</evidence>
<accession>A0AAV5RK07</accession>
<sequence>MKTDFQELEVERARIQVSIQEARDIVTQWMGDDFTEADDGIKIKYNENLSSTAGLGFQQEKEPEFKQLALEKLKRMHAAKHKTEKEALDATSRHSIPRSANPQLGENKLSAKSVDFDDDEESRSSIKLGQRQKPHLKPSKIGKRKLIKKKSKK</sequence>